<evidence type="ECO:0000256" key="1">
    <source>
        <dbReference type="ARBA" id="ARBA00005450"/>
    </source>
</evidence>
<evidence type="ECO:0000256" key="3">
    <source>
        <dbReference type="ARBA" id="ARBA00022801"/>
    </source>
</evidence>
<reference evidence="12 13" key="1">
    <citation type="journal article" date="2007" name="PLoS Genet.">
        <title>Patterns and implications of gene gain and loss in the evolution of Prochlorococcus.</title>
        <authorList>
            <person name="Kettler G.C."/>
            <person name="Martiny A.C."/>
            <person name="Huang K."/>
            <person name="Zucker J."/>
            <person name="Coleman M.L."/>
            <person name="Rodrigue S."/>
            <person name="Chen F."/>
            <person name="Lapidus A."/>
            <person name="Ferriera S."/>
            <person name="Johnson J."/>
            <person name="Steglich C."/>
            <person name="Church G.M."/>
            <person name="Richardson P."/>
            <person name="Chisholm S.W."/>
        </authorList>
    </citation>
    <scope>NUCLEOTIDE SEQUENCE [LARGE SCALE GENOMIC DNA]</scope>
    <source>
        <strain evidence="13">MIT 9211</strain>
    </source>
</reference>
<dbReference type="SMART" id="SM00962">
    <property type="entry name" value="SRP54"/>
    <property type="match status" value="1"/>
</dbReference>
<dbReference type="Gene3D" id="1.20.120.140">
    <property type="entry name" value="Signal recognition particle SRP54, nucleotide-binding domain"/>
    <property type="match status" value="1"/>
</dbReference>
<dbReference type="GO" id="GO:0006614">
    <property type="term" value="P:SRP-dependent cotranslational protein targeting to membrane"/>
    <property type="evidence" value="ECO:0007669"/>
    <property type="project" value="InterPro"/>
</dbReference>
<evidence type="ECO:0000256" key="2">
    <source>
        <dbReference type="ARBA" id="ARBA00022741"/>
    </source>
</evidence>
<gene>
    <name evidence="9 12" type="primary">ffh</name>
    <name evidence="12" type="ordered locus">P9211_13331</name>
</gene>
<dbReference type="KEGG" id="pmj:P9211_13331"/>
<keyword evidence="5 9" id="KW-0342">GTP-binding</keyword>
<dbReference type="InterPro" id="IPR036891">
    <property type="entry name" value="Signal_recog_part_SRP54_M_sf"/>
</dbReference>
<dbReference type="InterPro" id="IPR004125">
    <property type="entry name" value="Signal_recog_particle_SRP54_M"/>
</dbReference>
<feature type="domain" description="SRP54-type proteins GTP-binding" evidence="11">
    <location>
        <begin position="268"/>
        <end position="281"/>
    </location>
</feature>
<dbReference type="PANTHER" id="PTHR11564:SF5">
    <property type="entry name" value="SIGNAL RECOGNITION PARTICLE SUBUNIT SRP54"/>
    <property type="match status" value="1"/>
</dbReference>
<dbReference type="InterPro" id="IPR000897">
    <property type="entry name" value="SRP54_GTPase_dom"/>
</dbReference>
<keyword evidence="4 9" id="KW-0694">RNA-binding</keyword>
<feature type="binding site" evidence="9">
    <location>
        <begin position="189"/>
        <end position="193"/>
    </location>
    <ligand>
        <name>GTP</name>
        <dbReference type="ChEBI" id="CHEBI:37565"/>
    </ligand>
</feature>
<keyword evidence="2 9" id="KW-0547">Nucleotide-binding</keyword>
<keyword evidence="3 9" id="KW-0378">Hydrolase</keyword>
<dbReference type="Pfam" id="PF02881">
    <property type="entry name" value="SRP54_N"/>
    <property type="match status" value="1"/>
</dbReference>
<name>A9BBQ2_PROM4</name>
<keyword evidence="6 9" id="KW-0733">Signal recognition particle</keyword>
<dbReference type="NCBIfam" id="TIGR00959">
    <property type="entry name" value="ffh"/>
    <property type="match status" value="1"/>
</dbReference>
<comment type="subunit">
    <text evidence="9">Part of the signal recognition particle protein translocation system, which is composed of SRP and FtsY.</text>
</comment>
<dbReference type="InterPro" id="IPR003593">
    <property type="entry name" value="AAA+_ATPase"/>
</dbReference>
<evidence type="ECO:0000313" key="12">
    <source>
        <dbReference type="EMBL" id="ABX09264.1"/>
    </source>
</evidence>
<dbReference type="GO" id="GO:0003924">
    <property type="term" value="F:GTPase activity"/>
    <property type="evidence" value="ECO:0007669"/>
    <property type="project" value="UniProtKB-UniRule"/>
</dbReference>
<dbReference type="FunFam" id="3.40.50.300:FF:000022">
    <property type="entry name" value="Signal recognition particle 54 kDa subunit"/>
    <property type="match status" value="1"/>
</dbReference>
<dbReference type="InterPro" id="IPR022941">
    <property type="entry name" value="SRP54"/>
</dbReference>
<evidence type="ECO:0000256" key="5">
    <source>
        <dbReference type="ARBA" id="ARBA00023134"/>
    </source>
</evidence>
<keyword evidence="13" id="KW-1185">Reference proteome</keyword>
<comment type="function">
    <text evidence="9">Involved in targeting and insertion of nascent membrane proteins into the cytoplasmic membrane. Binds to the hydrophobic signal sequence of the ribosome-nascent chain (RNC) as it emerges from the ribosomes. The SRP-RNC complex is then targeted to the cytoplasmic membrane where it interacts with the SRP receptor FtsY.</text>
</comment>
<feature type="compositionally biased region" description="Polar residues" evidence="10">
    <location>
        <begin position="454"/>
        <end position="468"/>
    </location>
</feature>
<comment type="catalytic activity">
    <reaction evidence="8 9">
        <text>GTP + H2O = GDP + phosphate + H(+)</text>
        <dbReference type="Rhea" id="RHEA:19669"/>
        <dbReference type="ChEBI" id="CHEBI:15377"/>
        <dbReference type="ChEBI" id="CHEBI:15378"/>
        <dbReference type="ChEBI" id="CHEBI:37565"/>
        <dbReference type="ChEBI" id="CHEBI:43474"/>
        <dbReference type="ChEBI" id="CHEBI:58189"/>
        <dbReference type="EC" id="3.6.5.4"/>
    </reaction>
</comment>
<dbReference type="Pfam" id="PF00448">
    <property type="entry name" value="SRP54"/>
    <property type="match status" value="1"/>
</dbReference>
<evidence type="ECO:0000313" key="13">
    <source>
        <dbReference type="Proteomes" id="UP000000788"/>
    </source>
</evidence>
<evidence type="ECO:0000256" key="6">
    <source>
        <dbReference type="ARBA" id="ARBA00023135"/>
    </source>
</evidence>
<evidence type="ECO:0000256" key="4">
    <source>
        <dbReference type="ARBA" id="ARBA00022884"/>
    </source>
</evidence>
<keyword evidence="9" id="KW-0963">Cytoplasm</keyword>
<evidence type="ECO:0000259" key="11">
    <source>
        <dbReference type="PROSITE" id="PS00300"/>
    </source>
</evidence>
<accession>A9BBQ2</accession>
<proteinExistence type="inferred from homology"/>
<dbReference type="EC" id="3.6.5.4" evidence="9"/>
<dbReference type="SMART" id="SM00382">
    <property type="entry name" value="AAA"/>
    <property type="match status" value="1"/>
</dbReference>
<evidence type="ECO:0000256" key="9">
    <source>
        <dbReference type="HAMAP-Rule" id="MF_00306"/>
    </source>
</evidence>
<dbReference type="InterPro" id="IPR004780">
    <property type="entry name" value="SRP"/>
</dbReference>
<dbReference type="GO" id="GO:0048500">
    <property type="term" value="C:signal recognition particle"/>
    <property type="evidence" value="ECO:0007669"/>
    <property type="project" value="UniProtKB-UniRule"/>
</dbReference>
<dbReference type="Proteomes" id="UP000000788">
    <property type="component" value="Chromosome"/>
</dbReference>
<dbReference type="Pfam" id="PF02978">
    <property type="entry name" value="SRP_SPB"/>
    <property type="match status" value="1"/>
</dbReference>
<dbReference type="SMART" id="SM00963">
    <property type="entry name" value="SRP54_N"/>
    <property type="match status" value="1"/>
</dbReference>
<feature type="region of interest" description="Disordered" evidence="10">
    <location>
        <begin position="430"/>
        <end position="485"/>
    </location>
</feature>
<dbReference type="SUPFAM" id="SSF52540">
    <property type="entry name" value="P-loop containing nucleoside triphosphate hydrolases"/>
    <property type="match status" value="1"/>
</dbReference>
<dbReference type="RefSeq" id="WP_012195885.1">
    <property type="nucleotide sequence ID" value="NC_009976.1"/>
</dbReference>
<feature type="compositionally biased region" description="Basic residues" evidence="10">
    <location>
        <begin position="471"/>
        <end position="485"/>
    </location>
</feature>
<feature type="binding site" evidence="9">
    <location>
        <begin position="247"/>
        <end position="250"/>
    </location>
    <ligand>
        <name>GTP</name>
        <dbReference type="ChEBI" id="CHEBI:37565"/>
    </ligand>
</feature>
<dbReference type="InterPro" id="IPR042101">
    <property type="entry name" value="SRP54_N_sf"/>
</dbReference>
<evidence type="ECO:0000256" key="8">
    <source>
        <dbReference type="ARBA" id="ARBA00048027"/>
    </source>
</evidence>
<comment type="similarity">
    <text evidence="1 9">Belongs to the GTP-binding SRP family. SRP54 subfamily.</text>
</comment>
<organism evidence="12 13">
    <name type="scientific">Prochlorococcus marinus (strain MIT 9211)</name>
    <dbReference type="NCBI Taxonomy" id="93059"/>
    <lineage>
        <taxon>Bacteria</taxon>
        <taxon>Bacillati</taxon>
        <taxon>Cyanobacteriota</taxon>
        <taxon>Cyanophyceae</taxon>
        <taxon>Synechococcales</taxon>
        <taxon>Prochlorococcaceae</taxon>
        <taxon>Prochlorococcus</taxon>
    </lineage>
</organism>
<sequence length="485" mass="52160">MFDDLSASFEDAIKGLRGENKISEENIGPALKQVRRALLEADVSLSVVKEFVAEVGQKAIGAEVVRGVKPGQKFVEVVKQELVEVMGGENAPLANVSEKPTVILMAGLQGAGKTTATAKLALHLKDQGRKALMVAADVYRPAAIEQLTTLGSQIDIDVFSLGSNLKPEQIAASGLEKARNEGFDTLLVDTAGRLQIDSEMMDEMVRIRSAVNPDEVLLVVDSMIGQEAAELTRAFHEKVGITGAVLTKLDGDSRGGAALSIKKISGKPIKFIGTGEKVEALEPFHPERMASRILGMGDVLTLVEKAQKEVEIADAEQMQKKFQEASFDFSDFVKQMRLIKRMGSLGGLMKMIPGMNKIDDGMIKSGEEQLKRIEAMIGSMTPAERTQPELLAAQPSRRRRVALGSGHTPADMDKVLADFQKMRGFMKQMSSGAGIPGMGGLPGLGGPGAMQGIDRSQLSGRNNRSSNGPLKRQRPPKKKKGFGDL</sequence>
<dbReference type="GO" id="GO:0005525">
    <property type="term" value="F:GTP binding"/>
    <property type="evidence" value="ECO:0007669"/>
    <property type="project" value="UniProtKB-UniRule"/>
</dbReference>
<comment type="domain">
    <text evidence="9">Composed of three domains: the N-terminal N domain, which is responsible for interactions with the ribosome, the central G domain, which binds GTP, and the C-terminal M domain, which binds the RNA and the signal sequence of the RNC.</text>
</comment>
<dbReference type="AlphaFoldDB" id="A9BBQ2"/>
<dbReference type="eggNOG" id="COG0541">
    <property type="taxonomic scope" value="Bacteria"/>
</dbReference>
<dbReference type="EMBL" id="CP000878">
    <property type="protein sequence ID" value="ABX09264.1"/>
    <property type="molecule type" value="Genomic_DNA"/>
</dbReference>
<keyword evidence="7 9" id="KW-0687">Ribonucleoprotein</keyword>
<evidence type="ECO:0000256" key="7">
    <source>
        <dbReference type="ARBA" id="ARBA00023274"/>
    </source>
</evidence>
<dbReference type="InterPro" id="IPR027417">
    <property type="entry name" value="P-loop_NTPase"/>
</dbReference>
<dbReference type="InterPro" id="IPR013822">
    <property type="entry name" value="Signal_recog_particl_SRP54_hlx"/>
</dbReference>
<dbReference type="PROSITE" id="PS00300">
    <property type="entry name" value="SRP54"/>
    <property type="match status" value="1"/>
</dbReference>
<evidence type="ECO:0000256" key="10">
    <source>
        <dbReference type="SAM" id="MobiDB-lite"/>
    </source>
</evidence>
<protein>
    <recommendedName>
        <fullName evidence="9">Signal recognition particle protein</fullName>
        <ecNumber evidence="9">3.6.5.4</ecNumber>
    </recommendedName>
    <alternativeName>
        <fullName evidence="9">Fifty-four homolog</fullName>
    </alternativeName>
</protein>
<dbReference type="GO" id="GO:0008312">
    <property type="term" value="F:7S RNA binding"/>
    <property type="evidence" value="ECO:0007669"/>
    <property type="project" value="InterPro"/>
</dbReference>
<dbReference type="CDD" id="cd18539">
    <property type="entry name" value="SRP_G"/>
    <property type="match status" value="1"/>
</dbReference>
<dbReference type="HOGENOM" id="CLU_009301_6_0_3"/>
<feature type="binding site" evidence="9">
    <location>
        <begin position="107"/>
        <end position="114"/>
    </location>
    <ligand>
        <name>GTP</name>
        <dbReference type="ChEBI" id="CHEBI:37565"/>
    </ligand>
</feature>
<feature type="compositionally biased region" description="Gly residues" evidence="10">
    <location>
        <begin position="434"/>
        <end position="449"/>
    </location>
</feature>
<dbReference type="OrthoDB" id="9804720at2"/>
<dbReference type="Gene3D" id="1.10.260.30">
    <property type="entry name" value="Signal recognition particle, SRP54 subunit, M-domain"/>
    <property type="match status" value="1"/>
</dbReference>
<comment type="subcellular location">
    <subcellularLocation>
        <location evidence="9">Cytoplasm</location>
    </subcellularLocation>
    <text evidence="9">The SRP-RNC complex is targeted to the cytoplasmic membrane.</text>
</comment>
<dbReference type="PANTHER" id="PTHR11564">
    <property type="entry name" value="SIGNAL RECOGNITION PARTICLE 54K PROTEIN SRP54"/>
    <property type="match status" value="1"/>
</dbReference>
<dbReference type="SUPFAM" id="SSF47446">
    <property type="entry name" value="Signal peptide-binding domain"/>
    <property type="match status" value="1"/>
</dbReference>
<dbReference type="STRING" id="93059.P9211_13331"/>
<dbReference type="HAMAP" id="MF_00306">
    <property type="entry name" value="SRP54"/>
    <property type="match status" value="1"/>
</dbReference>
<dbReference type="Gene3D" id="3.40.50.300">
    <property type="entry name" value="P-loop containing nucleotide triphosphate hydrolases"/>
    <property type="match status" value="1"/>
</dbReference>